<feature type="transmembrane region" description="Helical" evidence="5">
    <location>
        <begin position="250"/>
        <end position="270"/>
    </location>
</feature>
<comment type="subcellular location">
    <subcellularLocation>
        <location evidence="1">Membrane</location>
        <topology evidence="1">Multi-pass membrane protein</topology>
    </subcellularLocation>
</comment>
<keyword evidence="2 5" id="KW-0812">Transmembrane</keyword>
<dbReference type="Gene3D" id="1.20.1250.20">
    <property type="entry name" value="MFS general substrate transporter like domains"/>
    <property type="match status" value="2"/>
</dbReference>
<evidence type="ECO:0000256" key="2">
    <source>
        <dbReference type="ARBA" id="ARBA00022692"/>
    </source>
</evidence>
<dbReference type="Pfam" id="PF07690">
    <property type="entry name" value="MFS_1"/>
    <property type="match status" value="2"/>
</dbReference>
<feature type="transmembrane region" description="Helical" evidence="5">
    <location>
        <begin position="174"/>
        <end position="196"/>
    </location>
</feature>
<feature type="transmembrane region" description="Helical" evidence="5">
    <location>
        <begin position="208"/>
        <end position="230"/>
    </location>
</feature>
<feature type="transmembrane region" description="Helical" evidence="5">
    <location>
        <begin position="363"/>
        <end position="382"/>
    </location>
</feature>
<name>A0ABY1QPI5_9BURK</name>
<evidence type="ECO:0000256" key="5">
    <source>
        <dbReference type="SAM" id="Phobius"/>
    </source>
</evidence>
<protein>
    <submittedName>
        <fullName evidence="6">Fucose permease</fullName>
    </submittedName>
</protein>
<evidence type="ECO:0000313" key="7">
    <source>
        <dbReference type="Proteomes" id="UP001158049"/>
    </source>
</evidence>
<dbReference type="InterPro" id="IPR036259">
    <property type="entry name" value="MFS_trans_sf"/>
</dbReference>
<feature type="transmembrane region" description="Helical" evidence="5">
    <location>
        <begin position="307"/>
        <end position="328"/>
    </location>
</feature>
<dbReference type="Proteomes" id="UP001158049">
    <property type="component" value="Unassembled WGS sequence"/>
</dbReference>
<keyword evidence="4 5" id="KW-0472">Membrane</keyword>
<evidence type="ECO:0000256" key="4">
    <source>
        <dbReference type="ARBA" id="ARBA00023136"/>
    </source>
</evidence>
<organism evidence="6 7">
    <name type="scientific">Noviherbaspirillum suwonense</name>
    <dbReference type="NCBI Taxonomy" id="1224511"/>
    <lineage>
        <taxon>Bacteria</taxon>
        <taxon>Pseudomonadati</taxon>
        <taxon>Pseudomonadota</taxon>
        <taxon>Betaproteobacteria</taxon>
        <taxon>Burkholderiales</taxon>
        <taxon>Oxalobacteraceae</taxon>
        <taxon>Noviherbaspirillum</taxon>
    </lineage>
</organism>
<proteinExistence type="predicted"/>
<dbReference type="PANTHER" id="PTHR23514:SF13">
    <property type="entry name" value="INNER MEMBRANE PROTEIN YBJJ"/>
    <property type="match status" value="1"/>
</dbReference>
<dbReference type="InterPro" id="IPR051788">
    <property type="entry name" value="MFS_Transporter"/>
</dbReference>
<feature type="transmembrane region" description="Helical" evidence="5">
    <location>
        <begin position="59"/>
        <end position="79"/>
    </location>
</feature>
<feature type="transmembrane region" description="Helical" evidence="5">
    <location>
        <begin position="86"/>
        <end position="104"/>
    </location>
</feature>
<keyword evidence="3 5" id="KW-1133">Transmembrane helix</keyword>
<feature type="transmembrane region" description="Helical" evidence="5">
    <location>
        <begin position="147"/>
        <end position="168"/>
    </location>
</feature>
<comment type="caution">
    <text evidence="6">The sequence shown here is derived from an EMBL/GenBank/DDBJ whole genome shotgun (WGS) entry which is preliminary data.</text>
</comment>
<reference evidence="6 7" key="1">
    <citation type="submission" date="2017-05" db="EMBL/GenBank/DDBJ databases">
        <authorList>
            <person name="Varghese N."/>
            <person name="Submissions S."/>
        </authorList>
    </citation>
    <scope>NUCLEOTIDE SEQUENCE [LARGE SCALE GENOMIC DNA]</scope>
    <source>
        <strain evidence="6 7">DSM 26001</strain>
    </source>
</reference>
<accession>A0ABY1QPI5</accession>
<dbReference type="RefSeq" id="WP_283444414.1">
    <property type="nucleotide sequence ID" value="NZ_FXUL01000020.1"/>
</dbReference>
<dbReference type="EMBL" id="FXUL01000020">
    <property type="protein sequence ID" value="SMP74296.1"/>
    <property type="molecule type" value="Genomic_DNA"/>
</dbReference>
<feature type="transmembrane region" description="Helical" evidence="5">
    <location>
        <begin position="110"/>
        <end position="135"/>
    </location>
</feature>
<evidence type="ECO:0000256" key="3">
    <source>
        <dbReference type="ARBA" id="ARBA00022989"/>
    </source>
</evidence>
<gene>
    <name evidence="6" type="ORF">SAMN06295970_120105</name>
</gene>
<feature type="transmembrane region" description="Helical" evidence="5">
    <location>
        <begin position="282"/>
        <end position="301"/>
    </location>
</feature>
<evidence type="ECO:0000256" key="1">
    <source>
        <dbReference type="ARBA" id="ARBA00004141"/>
    </source>
</evidence>
<dbReference type="InterPro" id="IPR011701">
    <property type="entry name" value="MFS"/>
</dbReference>
<sequence length="388" mass="39048">MSRLEYACGLPLAASAARWARLIANPLNFCLLGLVYASWAARVPTVRDALQLNAAELSIALLGGGAGAVLSFPLAAGLIRRLGARRASFCAGLAMMLSLPAIALSPSLAWLTAAAFLFGASTSCFDVAINALGAVTEKAAGRSIMSMLHAWFCAGALAGALLGSLAAGAQVPVLAHYLMLVVPMSLLLLVNGRWLPDDRRDDSAPSPLYALPHGPLAMLGAIGFCGAMAEGSIGDWSGVYLKDILHAADGVAPLAFAGFTGTMLAARLVCDRLKDRYGARRVVGSGAMLAAAGLSVAAAAPGLALTLAGFAIAGAGLAAVFPFVFSAGGRHGPTALAGVATLSYSGSLLGPPLIGAIAHRTGMQAAIGFIALVCVAISVAGLRASALE</sequence>
<dbReference type="CDD" id="cd17393">
    <property type="entry name" value="MFS_MosC_like"/>
    <property type="match status" value="1"/>
</dbReference>
<dbReference type="SUPFAM" id="SSF103473">
    <property type="entry name" value="MFS general substrate transporter"/>
    <property type="match status" value="1"/>
</dbReference>
<keyword evidence="7" id="KW-1185">Reference proteome</keyword>
<dbReference type="PANTHER" id="PTHR23514">
    <property type="entry name" value="BYPASS OF STOP CODON PROTEIN 6"/>
    <property type="match status" value="1"/>
</dbReference>
<evidence type="ECO:0000313" key="6">
    <source>
        <dbReference type="EMBL" id="SMP74296.1"/>
    </source>
</evidence>
<feature type="transmembrane region" description="Helical" evidence="5">
    <location>
        <begin position="20"/>
        <end position="39"/>
    </location>
</feature>
<feature type="transmembrane region" description="Helical" evidence="5">
    <location>
        <begin position="335"/>
        <end position="357"/>
    </location>
</feature>